<evidence type="ECO:0000256" key="6">
    <source>
        <dbReference type="PIRSR" id="PIRSR006113-1"/>
    </source>
</evidence>
<comment type="catalytic activity">
    <reaction evidence="4 5">
        <text>7,8-dihydroneopterin 3'-triphosphate + H2O = 6-carboxy-5,6,7,8-tetrahydropterin + triphosphate + acetaldehyde + 2 H(+)</text>
        <dbReference type="Rhea" id="RHEA:27966"/>
        <dbReference type="ChEBI" id="CHEBI:15343"/>
        <dbReference type="ChEBI" id="CHEBI:15377"/>
        <dbReference type="ChEBI" id="CHEBI:15378"/>
        <dbReference type="ChEBI" id="CHEBI:18036"/>
        <dbReference type="ChEBI" id="CHEBI:58462"/>
        <dbReference type="ChEBI" id="CHEBI:61032"/>
        <dbReference type="EC" id="4.1.2.50"/>
    </reaction>
</comment>
<comment type="pathway">
    <text evidence="1 5">Purine metabolism; 7-cyano-7-deazaguanine biosynthesis.</text>
</comment>
<comment type="similarity">
    <text evidence="2 5">Belongs to the PTPS family. QueD subfamily.</text>
</comment>
<proteinExistence type="inferred from homology"/>
<dbReference type="SUPFAM" id="SSF55620">
    <property type="entry name" value="Tetrahydrobiopterin biosynthesis enzymes-like"/>
    <property type="match status" value="1"/>
</dbReference>
<gene>
    <name evidence="8" type="primary">queD</name>
    <name evidence="8" type="ORF">FRC53_08920</name>
</gene>
<keyword evidence="5 7" id="KW-0479">Metal-binding</keyword>
<dbReference type="InterPro" id="IPR038418">
    <property type="entry name" value="6-PTP_synth/QueD_sf"/>
</dbReference>
<feature type="active site" description="Charge relay system" evidence="6">
    <location>
        <position position="129"/>
    </location>
</feature>
<dbReference type="GO" id="GO:0008616">
    <property type="term" value="P:tRNA queuosine(34) biosynthetic process"/>
    <property type="evidence" value="ECO:0007669"/>
    <property type="project" value="UniProtKB-KW"/>
</dbReference>
<dbReference type="EC" id="4.-.-.-" evidence="5"/>
<evidence type="ECO:0000313" key="8">
    <source>
        <dbReference type="EMBL" id="MQM73517.1"/>
    </source>
</evidence>
<dbReference type="PANTHER" id="PTHR12589">
    <property type="entry name" value="PYRUVOYL TETRAHYDROBIOPTERIN SYNTHASE"/>
    <property type="match status" value="1"/>
</dbReference>
<evidence type="ECO:0000256" key="5">
    <source>
        <dbReference type="PIRNR" id="PIRNR006113"/>
    </source>
</evidence>
<organism evidence="8 9">
    <name type="scientific">Candidatus Pseudoramibacter fermentans</name>
    <dbReference type="NCBI Taxonomy" id="2594427"/>
    <lineage>
        <taxon>Bacteria</taxon>
        <taxon>Bacillati</taxon>
        <taxon>Bacillota</taxon>
        <taxon>Clostridia</taxon>
        <taxon>Eubacteriales</taxon>
        <taxon>Eubacteriaceae</taxon>
        <taxon>Pseudoramibacter</taxon>
    </lineage>
</organism>
<dbReference type="AlphaFoldDB" id="A0A6L5GTI9"/>
<dbReference type="EMBL" id="VOGB01000005">
    <property type="protein sequence ID" value="MQM73517.1"/>
    <property type="molecule type" value="Genomic_DNA"/>
</dbReference>
<accession>A0A6L5GTI9</accession>
<dbReference type="PIRSF" id="PIRSF006113">
    <property type="entry name" value="PTP_synth"/>
    <property type="match status" value="1"/>
</dbReference>
<dbReference type="Proteomes" id="UP000473648">
    <property type="component" value="Unassembled WGS sequence"/>
</dbReference>
<keyword evidence="5" id="KW-0456">Lyase</keyword>
<reference evidence="8" key="1">
    <citation type="journal article" date="2020" name="Appl. Environ. Microbiol.">
        <title>Medium-Chain Fatty Acid Synthesis by 'Candidatus Weimeria bifida' gen. nov., sp. nov., and 'Candidatus Pseudoramibacter fermentans' sp. nov.</title>
        <authorList>
            <person name="Scarborough M.J."/>
            <person name="Myers K.S."/>
            <person name="Donohue T.J."/>
            <person name="Noguera D.R."/>
        </authorList>
    </citation>
    <scope>NUCLEOTIDE SEQUENCE</scope>
    <source>
        <strain evidence="8">EUB1.1</strain>
    </source>
</reference>
<keyword evidence="5 7" id="KW-0862">Zinc</keyword>
<evidence type="ECO:0000256" key="7">
    <source>
        <dbReference type="PIRSR" id="PIRSR006113-2"/>
    </source>
</evidence>
<dbReference type="UniPathway" id="UPA00391"/>
<name>A0A6L5GTI9_9FIRM</name>
<dbReference type="PANTHER" id="PTHR12589:SF8">
    <property type="entry name" value="6-CARBOXY-5,6,7,8-TETRAHYDROPTERIN SYNTHASE"/>
    <property type="match status" value="1"/>
</dbReference>
<protein>
    <recommendedName>
        <fullName evidence="3 5">6-carboxy-5,6,7,8-tetrahydropterin synthase</fullName>
        <ecNumber evidence="5">4.-.-.-</ecNumber>
    </recommendedName>
</protein>
<evidence type="ECO:0000313" key="9">
    <source>
        <dbReference type="Proteomes" id="UP000473648"/>
    </source>
</evidence>
<comment type="cofactor">
    <cofactor evidence="5 7">
        <name>Zn(2+)</name>
        <dbReference type="ChEBI" id="CHEBI:29105"/>
    </cofactor>
    <text evidence="5 7">Binds 1 zinc ion per subunit.</text>
</comment>
<evidence type="ECO:0000256" key="1">
    <source>
        <dbReference type="ARBA" id="ARBA00005061"/>
    </source>
</evidence>
<sequence length="147" mass="16370">MYTLKTKGHFDAAHFLKGYAGKCANLHGHHWTVTVEIQGETLQTDEQHRGMLVDFGDLKADLKAACDGFDHRLIYEAGSFSETAMQALSEEGFSGRAIPVRPTAENLAKLFCDEMTAKGYDVRRVEVYETPNNMAAYEPEDKDQGGH</sequence>
<evidence type="ECO:0000256" key="4">
    <source>
        <dbReference type="ARBA" id="ARBA00048807"/>
    </source>
</evidence>
<evidence type="ECO:0000256" key="3">
    <source>
        <dbReference type="ARBA" id="ARBA00018141"/>
    </source>
</evidence>
<feature type="binding site" evidence="7">
    <location>
        <position position="14"/>
    </location>
    <ligand>
        <name>Zn(2+)</name>
        <dbReference type="ChEBI" id="CHEBI:29105"/>
    </ligand>
</feature>
<feature type="binding site" evidence="7">
    <location>
        <position position="29"/>
    </location>
    <ligand>
        <name>Zn(2+)</name>
        <dbReference type="ChEBI" id="CHEBI:29105"/>
    </ligand>
</feature>
<dbReference type="NCBIfam" id="TIGR03367">
    <property type="entry name" value="queuosine_QueD"/>
    <property type="match status" value="1"/>
</dbReference>
<keyword evidence="9" id="KW-1185">Reference proteome</keyword>
<feature type="active site" description="Proton acceptor" evidence="6">
    <location>
        <position position="23"/>
    </location>
</feature>
<dbReference type="GO" id="GO:0046872">
    <property type="term" value="F:metal ion binding"/>
    <property type="evidence" value="ECO:0007669"/>
    <property type="project" value="UniProtKB-KW"/>
</dbReference>
<comment type="caution">
    <text evidence="8">The sequence shown here is derived from an EMBL/GenBank/DDBJ whole genome shotgun (WGS) entry which is preliminary data.</text>
</comment>
<dbReference type="Pfam" id="PF01242">
    <property type="entry name" value="PTPS"/>
    <property type="match status" value="1"/>
</dbReference>
<evidence type="ECO:0000256" key="2">
    <source>
        <dbReference type="ARBA" id="ARBA00008900"/>
    </source>
</evidence>
<dbReference type="Gene3D" id="3.30.479.10">
    <property type="entry name" value="6-pyruvoyl tetrahydropterin synthase/QueD"/>
    <property type="match status" value="1"/>
</dbReference>
<dbReference type="GO" id="GO:0070497">
    <property type="term" value="F:6-carboxytetrahydropterin synthase activity"/>
    <property type="evidence" value="ECO:0007669"/>
    <property type="project" value="UniProtKB-EC"/>
</dbReference>
<feature type="active site" description="Charge relay system" evidence="6">
    <location>
        <position position="71"/>
    </location>
</feature>
<keyword evidence="5" id="KW-0671">Queuosine biosynthesis</keyword>
<feature type="binding site" evidence="7">
    <location>
        <position position="27"/>
    </location>
    <ligand>
        <name>Zn(2+)</name>
        <dbReference type="ChEBI" id="CHEBI:29105"/>
    </ligand>
</feature>
<dbReference type="InterPro" id="IPR007115">
    <property type="entry name" value="6-PTP_synth/QueD"/>
</dbReference>